<dbReference type="PANTHER" id="PTHR30055">
    <property type="entry name" value="HTH-TYPE TRANSCRIPTIONAL REGULATOR RUTR"/>
    <property type="match status" value="1"/>
</dbReference>
<evidence type="ECO:0000313" key="5">
    <source>
        <dbReference type="Proteomes" id="UP000642509"/>
    </source>
</evidence>
<keyword evidence="5" id="KW-1185">Reference proteome</keyword>
<dbReference type="Pfam" id="PF17933">
    <property type="entry name" value="TetR_C_25"/>
    <property type="match status" value="1"/>
</dbReference>
<gene>
    <name evidence="4" type="ORF">GCM10010977_27540</name>
</gene>
<evidence type="ECO:0000313" key="4">
    <source>
        <dbReference type="EMBL" id="GGO48290.1"/>
    </source>
</evidence>
<protein>
    <submittedName>
        <fullName evidence="4">TetR family transcriptional regulator</fullName>
    </submittedName>
</protein>
<comment type="caution">
    <text evidence="4">The sequence shown here is derived from an EMBL/GenBank/DDBJ whole genome shotgun (WGS) entry which is preliminary data.</text>
</comment>
<dbReference type="InterPro" id="IPR041484">
    <property type="entry name" value="TetR_C_25"/>
</dbReference>
<dbReference type="InterPro" id="IPR001647">
    <property type="entry name" value="HTH_TetR"/>
</dbReference>
<sequence>MRSVSDDQTTKARIRDAAILRFAQDGLDAPLRSIASDAGVSAGLIMHHFGSRAGLRRACDDYVQASIRDNKAKLMVPAGAPAAMLAQLAQLEGYAPLVGYILRCLQSGGELTSRLVEGMVADTVDYLREGVRAGTVSPSRDEAARARLLTDFALGSLLLNLPAGKDPLILAELPAWFAAYVDRILQPTLEVFTEPLLTDSTLLDAYLEGQGSAQSTERTTS</sequence>
<feature type="domain" description="HTH tetR-type" evidence="3">
    <location>
        <begin position="8"/>
        <end position="67"/>
    </location>
</feature>
<dbReference type="RefSeq" id="WP_188806716.1">
    <property type="nucleotide sequence ID" value="NZ_BAAAOU010000007.1"/>
</dbReference>
<dbReference type="InterPro" id="IPR036271">
    <property type="entry name" value="Tet_transcr_reg_TetR-rel_C_sf"/>
</dbReference>
<evidence type="ECO:0000256" key="1">
    <source>
        <dbReference type="ARBA" id="ARBA00023125"/>
    </source>
</evidence>
<keyword evidence="1 2" id="KW-0238">DNA-binding</keyword>
<dbReference type="InterPro" id="IPR050109">
    <property type="entry name" value="HTH-type_TetR-like_transc_reg"/>
</dbReference>
<dbReference type="Proteomes" id="UP000642509">
    <property type="component" value="Unassembled WGS sequence"/>
</dbReference>
<dbReference type="Gene3D" id="1.10.357.10">
    <property type="entry name" value="Tetracycline Repressor, domain 2"/>
    <property type="match status" value="1"/>
</dbReference>
<name>A0ABQ2M7U0_9MICC</name>
<evidence type="ECO:0000256" key="2">
    <source>
        <dbReference type="PROSITE-ProRule" id="PRU00335"/>
    </source>
</evidence>
<dbReference type="PANTHER" id="PTHR30055:SF146">
    <property type="entry name" value="HTH-TYPE TRANSCRIPTIONAL DUAL REGULATOR CECR"/>
    <property type="match status" value="1"/>
</dbReference>
<accession>A0ABQ2M7U0</accession>
<dbReference type="InterPro" id="IPR009057">
    <property type="entry name" value="Homeodomain-like_sf"/>
</dbReference>
<reference evidence="5" key="1">
    <citation type="journal article" date="2019" name="Int. J. Syst. Evol. Microbiol.">
        <title>The Global Catalogue of Microorganisms (GCM) 10K type strain sequencing project: providing services to taxonomists for standard genome sequencing and annotation.</title>
        <authorList>
            <consortium name="The Broad Institute Genomics Platform"/>
            <consortium name="The Broad Institute Genome Sequencing Center for Infectious Disease"/>
            <person name="Wu L."/>
            <person name="Ma J."/>
        </authorList>
    </citation>
    <scope>NUCLEOTIDE SEQUENCE [LARGE SCALE GENOMIC DNA]</scope>
    <source>
        <strain evidence="5">CGMCC 1.7064</strain>
    </source>
</reference>
<dbReference type="EMBL" id="BMLQ01000008">
    <property type="protein sequence ID" value="GGO48290.1"/>
    <property type="molecule type" value="Genomic_DNA"/>
</dbReference>
<organism evidence="4 5">
    <name type="scientific">Citricoccus zhacaiensis</name>
    <dbReference type="NCBI Taxonomy" id="489142"/>
    <lineage>
        <taxon>Bacteria</taxon>
        <taxon>Bacillati</taxon>
        <taxon>Actinomycetota</taxon>
        <taxon>Actinomycetes</taxon>
        <taxon>Micrococcales</taxon>
        <taxon>Micrococcaceae</taxon>
        <taxon>Citricoccus</taxon>
    </lineage>
</organism>
<evidence type="ECO:0000259" key="3">
    <source>
        <dbReference type="PROSITE" id="PS50977"/>
    </source>
</evidence>
<dbReference type="SUPFAM" id="SSF46689">
    <property type="entry name" value="Homeodomain-like"/>
    <property type="match status" value="1"/>
</dbReference>
<dbReference type="Pfam" id="PF00440">
    <property type="entry name" value="TetR_N"/>
    <property type="match status" value="1"/>
</dbReference>
<dbReference type="PROSITE" id="PS50977">
    <property type="entry name" value="HTH_TETR_2"/>
    <property type="match status" value="1"/>
</dbReference>
<feature type="DNA-binding region" description="H-T-H motif" evidence="2">
    <location>
        <begin position="30"/>
        <end position="49"/>
    </location>
</feature>
<proteinExistence type="predicted"/>
<dbReference type="SUPFAM" id="SSF48498">
    <property type="entry name" value="Tetracyclin repressor-like, C-terminal domain"/>
    <property type="match status" value="1"/>
</dbReference>